<sequence length="118" mass="13696">MGTPSIDIACPTNDEYTFYRNGQRMCTLRCTDYCRINDFGGYVKFEVNPVLMTDEGKPAAVKFRIKNTSGYDVVLRSRKGEMWPLRGERQEYEVDLVPEEEYEYLSATEVFGEYKTDS</sequence>
<proteinExistence type="predicted"/>
<accession>A0A380T1H8</accession>
<gene>
    <name evidence="1" type="ORF">CCOS864_02880</name>
</gene>
<evidence type="ECO:0000313" key="1">
    <source>
        <dbReference type="EMBL" id="SUQ63430.1"/>
    </source>
</evidence>
<dbReference type="AlphaFoldDB" id="A0A380T1H8"/>
<dbReference type="Proteomes" id="UP000255177">
    <property type="component" value="Unassembled WGS sequence"/>
</dbReference>
<name>A0A380T1H8_9PSED</name>
<reference evidence="2" key="1">
    <citation type="submission" date="2018-07" db="EMBL/GenBank/DDBJ databases">
        <authorList>
            <person name="Blom J."/>
        </authorList>
    </citation>
    <scope>NUCLEOTIDE SEQUENCE [LARGE SCALE GENOMIC DNA]</scope>
    <source>
        <strain evidence="2">CCOS 864</strain>
    </source>
</reference>
<protein>
    <submittedName>
        <fullName evidence="1">Uncharacterized protein</fullName>
    </submittedName>
</protein>
<keyword evidence="2" id="KW-1185">Reference proteome</keyword>
<dbReference type="RefSeq" id="WP_148708543.1">
    <property type="nucleotide sequence ID" value="NZ_CBCSFG010000014.1"/>
</dbReference>
<organism evidence="1 2">
    <name type="scientific">Pseudomonas wadenswilerensis</name>
    <dbReference type="NCBI Taxonomy" id="1785161"/>
    <lineage>
        <taxon>Bacteria</taxon>
        <taxon>Pseudomonadati</taxon>
        <taxon>Pseudomonadota</taxon>
        <taxon>Gammaproteobacteria</taxon>
        <taxon>Pseudomonadales</taxon>
        <taxon>Pseudomonadaceae</taxon>
        <taxon>Pseudomonas</taxon>
    </lineage>
</organism>
<dbReference type="EMBL" id="UIDD01000007">
    <property type="protein sequence ID" value="SUQ63430.1"/>
    <property type="molecule type" value="Genomic_DNA"/>
</dbReference>
<evidence type="ECO:0000313" key="2">
    <source>
        <dbReference type="Proteomes" id="UP000255177"/>
    </source>
</evidence>